<dbReference type="Gene3D" id="3.90.1310.10">
    <property type="entry name" value="Penicillin-binding protein 2a (Domain 2)"/>
    <property type="match status" value="1"/>
</dbReference>
<keyword evidence="3" id="KW-0472">Membrane</keyword>
<dbReference type="EMBL" id="OBDY01000036">
    <property type="protein sequence ID" value="SNY69770.1"/>
    <property type="molecule type" value="Genomic_DNA"/>
</dbReference>
<evidence type="ECO:0000256" key="3">
    <source>
        <dbReference type="ARBA" id="ARBA00023136"/>
    </source>
</evidence>
<dbReference type="PANTHER" id="PTHR30627:SF24">
    <property type="entry name" value="PENICILLIN-BINDING PROTEIN 4B"/>
    <property type="match status" value="1"/>
</dbReference>
<keyword evidence="8" id="KW-0131">Cell cycle</keyword>
<dbReference type="GO" id="GO:0071555">
    <property type="term" value="P:cell wall organization"/>
    <property type="evidence" value="ECO:0007669"/>
    <property type="project" value="TreeGrafter"/>
</dbReference>
<dbReference type="GO" id="GO:0071972">
    <property type="term" value="F:peptidoglycan L,D-transpeptidase activity"/>
    <property type="evidence" value="ECO:0007669"/>
    <property type="project" value="TreeGrafter"/>
</dbReference>
<dbReference type="RefSeq" id="WP_097328269.1">
    <property type="nucleotide sequence ID" value="NZ_OBDY01000036.1"/>
</dbReference>
<dbReference type="GO" id="GO:0051301">
    <property type="term" value="P:cell division"/>
    <property type="evidence" value="ECO:0007669"/>
    <property type="project" value="UniProtKB-KW"/>
</dbReference>
<dbReference type="InterPro" id="IPR007887">
    <property type="entry name" value="MecA_N"/>
</dbReference>
<dbReference type="AlphaFoldDB" id="A0A285KAZ6"/>
<dbReference type="Pfam" id="PF03717">
    <property type="entry name" value="PBP_dimer"/>
    <property type="match status" value="1"/>
</dbReference>
<proteinExistence type="inferred from homology"/>
<evidence type="ECO:0000256" key="1">
    <source>
        <dbReference type="ARBA" id="ARBA00004370"/>
    </source>
</evidence>
<feature type="domain" description="Penicillin-binding protein transpeptidase" evidence="5">
    <location>
        <begin position="342"/>
        <end position="614"/>
    </location>
</feature>
<sequence length="619" mass="63332">MRLDRTARRGVTALVALVLLGAGVAACGSGGAAGALDDFLTAWKGRDLTKAVFADTAGKPIEAATVNAELTKAAGDLPLGALRMIRTGVVTETGDDAEGAITMDWTLPGGVPWSYDSSVRLTRRGNDGWRVIWEPAVLHKDLGAGDKLALRRVPAARGRIVGAGNTPLVAPRAVVTVTADPARFTETAKLVAVFKKIGVDVGAPVEPVTLRGADFSKIEKELRKLPGLTFSKSTRELAPTRMFARALLGTVDEATADDLAANPGTLARGDQAGHGGLQERYDTRLRGTAALAVEIEHAGGGEPVRLHQTEPVAGVPVRTTIDVRAQTAADAATATEKRPSSLVAVRISDSSVLAVSNGPDGDGDNVALTGQVPPGSTFKMVSALGLLQKKAVTANSVVACPKAKEAGGQVFANAHDMALGDVPFHVDFAQSCNTAFVNLAPKLGADGLHAAAAAVGLGADWDLGVKAFSGQASPAGDPAELAQAAFGQGQTAVSPIAMAAATAAVARGRFVQPKLVLDPAPAEPAADGAALAPDAAGALRTMMREVVTSGTGKALKNVKGKPVYGKTGSAEFDNASPQTHAWFVGWQGDIAFAVLVQNGGAGAETAVPIVHRFLSELSK</sequence>
<keyword evidence="8" id="KW-0132">Cell division</keyword>
<dbReference type="Proteomes" id="UP000219612">
    <property type="component" value="Unassembled WGS sequence"/>
</dbReference>
<dbReference type="SUPFAM" id="SSF56519">
    <property type="entry name" value="Penicillin binding protein dimerisation domain"/>
    <property type="match status" value="1"/>
</dbReference>
<dbReference type="Gene3D" id="3.40.710.10">
    <property type="entry name" value="DD-peptidase/beta-lactamase superfamily"/>
    <property type="match status" value="1"/>
</dbReference>
<dbReference type="OrthoDB" id="5241017at2"/>
<evidence type="ECO:0000256" key="2">
    <source>
        <dbReference type="ARBA" id="ARBA00007171"/>
    </source>
</evidence>
<dbReference type="GO" id="GO:0046677">
    <property type="term" value="P:response to antibiotic"/>
    <property type="evidence" value="ECO:0007669"/>
    <property type="project" value="InterPro"/>
</dbReference>
<evidence type="ECO:0000256" key="4">
    <source>
        <dbReference type="SAM" id="SignalP"/>
    </source>
</evidence>
<keyword evidence="9" id="KW-1185">Reference proteome</keyword>
<dbReference type="InterPro" id="IPR005311">
    <property type="entry name" value="PBP_dimer"/>
</dbReference>
<feature type="signal peptide" evidence="4">
    <location>
        <begin position="1"/>
        <end position="27"/>
    </location>
</feature>
<gene>
    <name evidence="8" type="ORF">SAMN05421748_1366</name>
</gene>
<keyword evidence="4" id="KW-0732">Signal</keyword>
<dbReference type="Pfam" id="PF00905">
    <property type="entry name" value="Transpeptidase"/>
    <property type="match status" value="1"/>
</dbReference>
<feature type="chain" id="PRO_5038925684" evidence="4">
    <location>
        <begin position="28"/>
        <end position="619"/>
    </location>
</feature>
<evidence type="ECO:0000259" key="7">
    <source>
        <dbReference type="Pfam" id="PF05223"/>
    </source>
</evidence>
<dbReference type="InterPro" id="IPR012338">
    <property type="entry name" value="Beta-lactam/transpept-like"/>
</dbReference>
<dbReference type="SUPFAM" id="SSF56601">
    <property type="entry name" value="beta-lactamase/transpeptidase-like"/>
    <property type="match status" value="1"/>
</dbReference>
<feature type="domain" description="NTF2-like N-terminal transpeptidase" evidence="7">
    <location>
        <begin position="32"/>
        <end position="145"/>
    </location>
</feature>
<reference evidence="8 9" key="1">
    <citation type="submission" date="2017-09" db="EMBL/GenBank/DDBJ databases">
        <authorList>
            <person name="Ehlers B."/>
            <person name="Leendertz F.H."/>
        </authorList>
    </citation>
    <scope>NUCLEOTIDE SEQUENCE [LARGE SCALE GENOMIC DNA]</scope>
    <source>
        <strain evidence="8 9">CGMCC 4.6857</strain>
    </source>
</reference>
<dbReference type="Pfam" id="PF05223">
    <property type="entry name" value="MecA_N"/>
    <property type="match status" value="1"/>
</dbReference>
<evidence type="ECO:0000259" key="6">
    <source>
        <dbReference type="Pfam" id="PF03717"/>
    </source>
</evidence>
<comment type="subcellular location">
    <subcellularLocation>
        <location evidence="1">Membrane</location>
    </subcellularLocation>
</comment>
<evidence type="ECO:0000313" key="9">
    <source>
        <dbReference type="Proteomes" id="UP000219612"/>
    </source>
</evidence>
<dbReference type="InterPro" id="IPR036138">
    <property type="entry name" value="PBP_dimer_sf"/>
</dbReference>
<protein>
    <submittedName>
        <fullName evidence="8">Cell division protein FtsI/penicillin-binding protein 2</fullName>
    </submittedName>
</protein>
<name>A0A285KAZ6_9ACTN</name>
<dbReference type="PANTHER" id="PTHR30627">
    <property type="entry name" value="PEPTIDOGLYCAN D,D-TRANSPEPTIDASE"/>
    <property type="match status" value="1"/>
</dbReference>
<evidence type="ECO:0000259" key="5">
    <source>
        <dbReference type="Pfam" id="PF00905"/>
    </source>
</evidence>
<accession>A0A285KAZ6</accession>
<dbReference type="GO" id="GO:0005886">
    <property type="term" value="C:plasma membrane"/>
    <property type="evidence" value="ECO:0007669"/>
    <property type="project" value="TreeGrafter"/>
</dbReference>
<dbReference type="InterPro" id="IPR001460">
    <property type="entry name" value="PCN-bd_Tpept"/>
</dbReference>
<dbReference type="InterPro" id="IPR050515">
    <property type="entry name" value="Beta-lactam/transpept"/>
</dbReference>
<dbReference type="PROSITE" id="PS51257">
    <property type="entry name" value="PROKAR_LIPOPROTEIN"/>
    <property type="match status" value="1"/>
</dbReference>
<evidence type="ECO:0000313" key="8">
    <source>
        <dbReference type="EMBL" id="SNY69770.1"/>
    </source>
</evidence>
<comment type="similarity">
    <text evidence="2">Belongs to the transpeptidase family.</text>
</comment>
<feature type="domain" description="Penicillin-binding protein dimerisation" evidence="6">
    <location>
        <begin position="153"/>
        <end position="293"/>
    </location>
</feature>
<dbReference type="GO" id="GO:0008658">
    <property type="term" value="F:penicillin binding"/>
    <property type="evidence" value="ECO:0007669"/>
    <property type="project" value="InterPro"/>
</dbReference>
<organism evidence="8 9">
    <name type="scientific">Paractinoplanes atraurantiacus</name>
    <dbReference type="NCBI Taxonomy" id="1036182"/>
    <lineage>
        <taxon>Bacteria</taxon>
        <taxon>Bacillati</taxon>
        <taxon>Actinomycetota</taxon>
        <taxon>Actinomycetes</taxon>
        <taxon>Micromonosporales</taxon>
        <taxon>Micromonosporaceae</taxon>
        <taxon>Paractinoplanes</taxon>
    </lineage>
</organism>